<comment type="caution">
    <text evidence="1">The sequence shown here is derived from an EMBL/GenBank/DDBJ whole genome shotgun (WGS) entry which is preliminary data.</text>
</comment>
<evidence type="ECO:0000313" key="2">
    <source>
        <dbReference type="Proteomes" id="UP001296873"/>
    </source>
</evidence>
<dbReference type="EMBL" id="NRRL01000104">
    <property type="protein sequence ID" value="MBK1670621.1"/>
    <property type="molecule type" value="Genomic_DNA"/>
</dbReference>
<dbReference type="InterPro" id="IPR029063">
    <property type="entry name" value="SAM-dependent_MTases_sf"/>
</dbReference>
<dbReference type="Gene3D" id="3.40.50.150">
    <property type="entry name" value="Vaccinia Virus protein VP39"/>
    <property type="match status" value="1"/>
</dbReference>
<dbReference type="SUPFAM" id="SSF53335">
    <property type="entry name" value="S-adenosyl-L-methionine-dependent methyltransferases"/>
    <property type="match status" value="1"/>
</dbReference>
<dbReference type="RefSeq" id="WP_200343063.1">
    <property type="nucleotide sequence ID" value="NZ_NRRL01000104.1"/>
</dbReference>
<evidence type="ECO:0000313" key="1">
    <source>
        <dbReference type="EMBL" id="MBK1670621.1"/>
    </source>
</evidence>
<reference evidence="1 2" key="1">
    <citation type="journal article" date="2020" name="Microorganisms">
        <title>Osmotic Adaptation and Compatible Solute Biosynthesis of Phototrophic Bacteria as Revealed from Genome Analyses.</title>
        <authorList>
            <person name="Imhoff J.F."/>
            <person name="Rahn T."/>
            <person name="Kunzel S."/>
            <person name="Keller A."/>
            <person name="Neulinger S.C."/>
        </authorList>
    </citation>
    <scope>NUCLEOTIDE SEQUENCE [LARGE SCALE GENOMIC DNA]</scope>
    <source>
        <strain evidence="1 2">DSM 9895</strain>
    </source>
</reference>
<protein>
    <recommendedName>
        <fullName evidence="3">SAM-dependent methyltransferase</fullName>
    </recommendedName>
</protein>
<name>A0ABS1DJE3_9PROT</name>
<gene>
    <name evidence="1" type="ORF">CKO28_21605</name>
</gene>
<sequence length="295" mass="31724">MGDAFEAGWLELREPVDSESRARPLERLLYERLRDRTRLAVADLGAGTGSNLRHLAPRLADARGGVQHWTLLDADPVLLADVPGRIRTWARARGYAVVPKDAGLEVTGRAEAPFTLDIASQQSDLSADPLPVGRVDLVTGSALLDLVSREWLQAFAARLRDSGAACLIALSYDGQIAWQPQIAGDDEVMRLVNRHQRGEKTFGQALGPDGGAVAAAELESAGFTVETAQAPWRLGPGDQALQQHLHAGWAAAASEAAPHRAEAIRAWLERRMDLLESGQGQVTVGHLDVLALPPD</sequence>
<organism evidence="1 2">
    <name type="scientific">Rhodovibrio sodomensis</name>
    <dbReference type="NCBI Taxonomy" id="1088"/>
    <lineage>
        <taxon>Bacteria</taxon>
        <taxon>Pseudomonadati</taxon>
        <taxon>Pseudomonadota</taxon>
        <taxon>Alphaproteobacteria</taxon>
        <taxon>Rhodospirillales</taxon>
        <taxon>Rhodovibrionaceae</taxon>
        <taxon>Rhodovibrio</taxon>
    </lineage>
</organism>
<evidence type="ECO:0008006" key="3">
    <source>
        <dbReference type="Google" id="ProtNLM"/>
    </source>
</evidence>
<keyword evidence="2" id="KW-1185">Reference proteome</keyword>
<proteinExistence type="predicted"/>
<accession>A0ABS1DJE3</accession>
<dbReference type="Proteomes" id="UP001296873">
    <property type="component" value="Unassembled WGS sequence"/>
</dbReference>